<keyword evidence="3" id="KW-1185">Reference proteome</keyword>
<feature type="region of interest" description="Disordered" evidence="1">
    <location>
        <begin position="82"/>
        <end position="112"/>
    </location>
</feature>
<dbReference type="RefSeq" id="WP_110987520.1">
    <property type="nucleotide sequence ID" value="NZ_CAWNWM010000013.1"/>
</dbReference>
<proteinExistence type="predicted"/>
<comment type="caution">
    <text evidence="2">The sequence shown here is derived from an EMBL/GenBank/DDBJ whole genome shotgun (WGS) entry which is preliminary data.</text>
</comment>
<sequence length="112" mass="11815">MANKVILGALAVIPGALALGSVLNLTTPAHAFELEHSQDGAGQIVKTRKSEAPAAQLARQTETRRSTIFVRGHHGAQKIVTEEGVGGSSGEYKGFPKLEQRGSHGGYRLVND</sequence>
<name>A0A2W1JE60_9CYAN</name>
<evidence type="ECO:0000313" key="3">
    <source>
        <dbReference type="Proteomes" id="UP000248857"/>
    </source>
</evidence>
<evidence type="ECO:0000256" key="1">
    <source>
        <dbReference type="SAM" id="MobiDB-lite"/>
    </source>
</evidence>
<dbReference type="Proteomes" id="UP000248857">
    <property type="component" value="Unassembled WGS sequence"/>
</dbReference>
<gene>
    <name evidence="2" type="ORF">C1752_04279</name>
</gene>
<accession>A0A2W1JE60</accession>
<reference evidence="2 3" key="1">
    <citation type="journal article" date="2018" name="Sci. Rep.">
        <title>A novel species of the marine cyanobacterium Acaryochloris with a unique pigment content and lifestyle.</title>
        <authorList>
            <person name="Partensky F."/>
            <person name="Six C."/>
            <person name="Ratin M."/>
            <person name="Garczarek L."/>
            <person name="Vaulot D."/>
            <person name="Probert I."/>
            <person name="Calteau A."/>
            <person name="Gourvil P."/>
            <person name="Marie D."/>
            <person name="Grebert T."/>
            <person name="Bouchier C."/>
            <person name="Le Panse S."/>
            <person name="Gachenot M."/>
            <person name="Rodriguez F."/>
            <person name="Garrido J.L."/>
        </authorList>
    </citation>
    <scope>NUCLEOTIDE SEQUENCE [LARGE SCALE GENOMIC DNA]</scope>
    <source>
        <strain evidence="2 3">RCC1774</strain>
    </source>
</reference>
<dbReference type="AlphaFoldDB" id="A0A2W1JE60"/>
<dbReference type="EMBL" id="PQWO01000013">
    <property type="protein sequence ID" value="PZD71988.1"/>
    <property type="molecule type" value="Genomic_DNA"/>
</dbReference>
<protein>
    <submittedName>
        <fullName evidence="2">Uncharacterized protein</fullName>
    </submittedName>
</protein>
<organism evidence="2 3">
    <name type="scientific">Acaryochloris thomasi RCC1774</name>
    <dbReference type="NCBI Taxonomy" id="1764569"/>
    <lineage>
        <taxon>Bacteria</taxon>
        <taxon>Bacillati</taxon>
        <taxon>Cyanobacteriota</taxon>
        <taxon>Cyanophyceae</taxon>
        <taxon>Acaryochloridales</taxon>
        <taxon>Acaryochloridaceae</taxon>
        <taxon>Acaryochloris</taxon>
        <taxon>Acaryochloris thomasi</taxon>
    </lineage>
</organism>
<evidence type="ECO:0000313" key="2">
    <source>
        <dbReference type="EMBL" id="PZD71988.1"/>
    </source>
</evidence>